<evidence type="ECO:0000256" key="2">
    <source>
        <dbReference type="SAM" id="SignalP"/>
    </source>
</evidence>
<feature type="signal peptide" evidence="2">
    <location>
        <begin position="1"/>
        <end position="25"/>
    </location>
</feature>
<comment type="caution">
    <text evidence="3">The sequence shown here is derived from an EMBL/GenBank/DDBJ whole genome shotgun (WGS) entry which is preliminary data.</text>
</comment>
<keyword evidence="4" id="KW-1185">Reference proteome</keyword>
<proteinExistence type="predicted"/>
<name>A0ABT8X350_9FLAO</name>
<evidence type="ECO:0000313" key="3">
    <source>
        <dbReference type="EMBL" id="MDO5988132.1"/>
    </source>
</evidence>
<feature type="chain" id="PRO_5045096802" evidence="2">
    <location>
        <begin position="26"/>
        <end position="843"/>
    </location>
</feature>
<keyword evidence="1 2" id="KW-0732">Signal</keyword>
<organism evidence="3 4">
    <name type="scientific">Flavivirga amylovorans</name>
    <dbReference type="NCBI Taxonomy" id="870486"/>
    <lineage>
        <taxon>Bacteria</taxon>
        <taxon>Pseudomonadati</taxon>
        <taxon>Bacteroidota</taxon>
        <taxon>Flavobacteriia</taxon>
        <taxon>Flavobacteriales</taxon>
        <taxon>Flavobacteriaceae</taxon>
        <taxon>Flavivirga</taxon>
    </lineage>
</organism>
<dbReference type="RefSeq" id="WP_303282737.1">
    <property type="nucleotide sequence ID" value="NZ_BAABCZ010000009.1"/>
</dbReference>
<dbReference type="Proteomes" id="UP001176891">
    <property type="component" value="Unassembled WGS sequence"/>
</dbReference>
<protein>
    <submittedName>
        <fullName evidence="3">T9SS type A sorting domain-containing protein</fullName>
    </submittedName>
</protein>
<evidence type="ECO:0000313" key="4">
    <source>
        <dbReference type="Proteomes" id="UP001176891"/>
    </source>
</evidence>
<dbReference type="InterPro" id="IPR026444">
    <property type="entry name" value="Secre_tail"/>
</dbReference>
<dbReference type="EMBL" id="JAUOEM010000004">
    <property type="protein sequence ID" value="MDO5988132.1"/>
    <property type="molecule type" value="Genomic_DNA"/>
</dbReference>
<gene>
    <name evidence="3" type="ORF">Q4Q39_12025</name>
</gene>
<accession>A0ABT8X350</accession>
<sequence>MKKTTPLKSLALLISCLFISSIGFGQTKLAEITFETPGGYSTDITEFTDQAISTGRDYFIRTDGSTINGVVFSNIQGSYYFAAQDIDGEGATLPVRFLMNNVNISGYTSLEFRVHLAEDDDGANEDWDDSDFVHFNYDIDNTGTFSDLLWIENDGTVFNTEPLIDTDYDGTGDGTAITNTFTQFTQNIAGTGSLLDIEIVFNLDSGDEDIAIDNIEIWGTLIPCGAPVTWDGSAWDNITGPDITTEAIINGNYNTSTANFSACSLTVNNNSTLTINDNTYIEIQNDITVDIGSSIDVQPYGSLVQNNDSGVVTNNGSMTVDKITAPMDAWYEYTYWSSPVSGETISNAITGSHPNRRFIFNGQTFLDHCAETGNNNILVCDDGFGNGVQDDIDDNGDDWQSISGVMQSGVGYATTLTQFAYNVAPGASNKTFRFTFTGDFHNGIYNIPIYRNDSETNDNNWNFIGNPYPSAIDVDLFLAANTVIDETNTFPPRPIVGAIYLWSQNTPPSAIANGNQQLNFSDSDFAIINGVTQIAGGDGISPTNRKIPSGQAFFVSYSDSATPVSTSINGDGHTIAQGNITFNNSMRTTGATDNSLFFKGSSSKKNSKTQANKLWLNLISDNGIFNQTAIAYVDSATDADDGSYFDTQKNAAIVTGAILYTNIEDSNKKFGIQGKAANSLDINETIQLGFKSNVGVATLFKLSIDHLQGDFLTNNTVYLKDNLLNKLHDLSASDYTFTSEVGEFNDRFEIVFNANSLSIDNIAVDKNSLSIIELDNDHVQFKTSNSLNIKTVAVFDLLGRQLYNFEGQKSSETYRLSNLNSSIYIAKVTLSNGAIITKKAVKK</sequence>
<reference evidence="3" key="1">
    <citation type="submission" date="2023-07" db="EMBL/GenBank/DDBJ databases">
        <title>Two novel species in the genus Flavivirga.</title>
        <authorList>
            <person name="Kwon K."/>
        </authorList>
    </citation>
    <scope>NUCLEOTIDE SEQUENCE</scope>
    <source>
        <strain evidence="3">KACC 14157</strain>
    </source>
</reference>
<dbReference type="NCBIfam" id="TIGR04183">
    <property type="entry name" value="Por_Secre_tail"/>
    <property type="match status" value="1"/>
</dbReference>
<evidence type="ECO:0000256" key="1">
    <source>
        <dbReference type="ARBA" id="ARBA00022729"/>
    </source>
</evidence>